<dbReference type="RefSeq" id="WP_047896730.1">
    <property type="nucleotide sequence ID" value="NZ_AEJF01000209.1"/>
</dbReference>
<protein>
    <submittedName>
        <fullName evidence="2">Uncharacterized protein</fullName>
    </submittedName>
</protein>
<keyword evidence="3" id="KW-1185">Reference proteome</keyword>
<gene>
    <name evidence="2" type="ORF">EOS_34645</name>
</gene>
<proteinExistence type="inferred from homology"/>
<dbReference type="AlphaFoldDB" id="A0A0J1CMP7"/>
<dbReference type="Gene3D" id="3.30.70.120">
    <property type="match status" value="1"/>
</dbReference>
<sequence>MNGYQLTFYTEQNRKCGHLTFCEWILQEVRKRGIRGATVISAAEGIGHAGAHHAAHILKLADQPVQVILAVTESEANEILEAVRAENVHVFYTRAPIEFGLLGEEQPPKKARTFFRFHRSMGSKLG</sequence>
<dbReference type="InterPro" id="IPR011322">
    <property type="entry name" value="N-reg_PII-like_a/b"/>
</dbReference>
<comment type="caution">
    <text evidence="2">The sequence shown here is derived from an EMBL/GenBank/DDBJ whole genome shotgun (WGS) entry which is preliminary data.</text>
</comment>
<evidence type="ECO:0000313" key="2">
    <source>
        <dbReference type="EMBL" id="KLU21661.1"/>
    </source>
</evidence>
<dbReference type="EMBL" id="AEJF01000209">
    <property type="protein sequence ID" value="KLU21661.1"/>
    <property type="molecule type" value="Genomic_DNA"/>
</dbReference>
<dbReference type="PATRIC" id="fig|908627.4.peg.7752"/>
<dbReference type="SUPFAM" id="SSF54913">
    <property type="entry name" value="GlnB-like"/>
    <property type="match status" value="1"/>
</dbReference>
<dbReference type="OrthoDB" id="5339790at2"/>
<name>A0A0J1CMP7_9BURK</name>
<dbReference type="InterPro" id="IPR003793">
    <property type="entry name" value="UPF0166"/>
</dbReference>
<evidence type="ECO:0000256" key="1">
    <source>
        <dbReference type="ARBA" id="ARBA00010554"/>
    </source>
</evidence>
<evidence type="ECO:0000313" key="3">
    <source>
        <dbReference type="Proteomes" id="UP000035963"/>
    </source>
</evidence>
<reference evidence="2 3" key="1">
    <citation type="journal article" date="2015" name="Genome Announc.">
        <title>Draft Genome Sequence of Burkholderia sp. Strain PML1(12), an Ectomycorrhizosphere-Inhabiting Bacterium with Effective Mineral-Weathering Ability.</title>
        <authorList>
            <person name="Uroz S."/>
            <person name="Oger P."/>
        </authorList>
    </citation>
    <scope>NUCLEOTIDE SEQUENCE [LARGE SCALE GENOMIC DNA]</scope>
    <source>
        <strain evidence="3">PML1(12)</strain>
    </source>
</reference>
<organism evidence="2 3">
    <name type="scientific">Caballeronia mineralivorans PML1(12)</name>
    <dbReference type="NCBI Taxonomy" id="908627"/>
    <lineage>
        <taxon>Bacteria</taxon>
        <taxon>Pseudomonadati</taxon>
        <taxon>Pseudomonadota</taxon>
        <taxon>Betaproteobacteria</taxon>
        <taxon>Burkholderiales</taxon>
        <taxon>Burkholderiaceae</taxon>
        <taxon>Caballeronia</taxon>
    </lineage>
</organism>
<comment type="similarity">
    <text evidence="1">Belongs to the UPF0166 family.</text>
</comment>
<dbReference type="Proteomes" id="UP000035963">
    <property type="component" value="Unassembled WGS sequence"/>
</dbReference>
<dbReference type="InterPro" id="IPR015867">
    <property type="entry name" value="N-reg_PII/ATP_PRibTrfase_C"/>
</dbReference>
<dbReference type="Pfam" id="PF02641">
    <property type="entry name" value="DUF190"/>
    <property type="match status" value="1"/>
</dbReference>
<accession>A0A0J1CMP7</accession>